<feature type="region of interest" description="Disordered" evidence="1">
    <location>
        <begin position="498"/>
        <end position="581"/>
    </location>
</feature>
<dbReference type="EMBL" id="JH687940">
    <property type="protein sequence ID" value="EJD34518.1"/>
    <property type="molecule type" value="Genomic_DNA"/>
</dbReference>
<dbReference type="KEGG" id="adl:AURDEDRAFT_131124"/>
<dbReference type="InParanoid" id="J0LD90"/>
<keyword evidence="3" id="KW-1185">Reference proteome</keyword>
<feature type="compositionally biased region" description="Basic and acidic residues" evidence="1">
    <location>
        <begin position="499"/>
        <end position="509"/>
    </location>
</feature>
<sequence>MSAFEISSLVVALYEPERIPGDVVGSKGYNVYHATLPLQCVVSSSIKPSAGGFDSFSFDVAINRPDVWPGVPLTISCWVHRDQKRFALLEELAVDTPILLTGVGCGWSGDNKLIVDVYTIAYNNEGPQPSYRATDAPNPFYRALFKDGFPTFPYWRYPTTGARDLLSVDALPTLSPPVLSVASTTGAVDPRVARGSINVSDATSSAGAARETVEAEHSATISSTSGTTTRRNVAAKKLRSRVARLRKSSRVNPRSGGVITARPPSPDVPLREQLKLKISAQQLARCRDTVLQPLSAALKLWLEYVYIGQQDCEGEMQNVYMVNSYIPLILQNVQMPISLTYRVPGLPHLDGTYATVSGPAAIDGFHIGVSAATMDTRASTARDVRPPQVTTTRLRFEGTIVRSNISGQSAWRAGVLEFDVTVDIKQEDGVSTKVEIRVFKKLPADLSTLMVVDIAGDVTGWVDGMVRVDVVNFDCICRPAADAGAQKIDISLRRYALSPDKRAGPDGKSRRPRGRSPAKEVASPSPPLRSSSPFKVPMPVFGSPTRGFATPPASPTRSPTISPFLGGEYPSPPPRSPSPMKDLPPPVVSLHHDFIKSVFAPSSLQVNTTDLLSSVAEPEPMKANTMEIPPSYEAAMSPERTDVVVSGDNSAINMDIFPHVHGVAADALRREPNSSDLSWDALITGWDSSVELPAPDISLAQPVDVDSLSLQWAGSGVDPQALLQQLNGILDSEFEAANLAPLEEFSESQ</sequence>
<accession>J0LD90</accession>
<organism evidence="2 3">
    <name type="scientific">Auricularia subglabra (strain TFB-10046 / SS5)</name>
    <name type="common">White-rot fungus</name>
    <name type="synonym">Auricularia delicata (strain TFB10046)</name>
    <dbReference type="NCBI Taxonomy" id="717982"/>
    <lineage>
        <taxon>Eukaryota</taxon>
        <taxon>Fungi</taxon>
        <taxon>Dikarya</taxon>
        <taxon>Basidiomycota</taxon>
        <taxon>Agaricomycotina</taxon>
        <taxon>Agaricomycetes</taxon>
        <taxon>Auriculariales</taxon>
        <taxon>Auriculariaceae</taxon>
        <taxon>Auricularia</taxon>
    </lineage>
</organism>
<evidence type="ECO:0000256" key="1">
    <source>
        <dbReference type="SAM" id="MobiDB-lite"/>
    </source>
</evidence>
<reference evidence="3" key="1">
    <citation type="journal article" date="2012" name="Science">
        <title>The Paleozoic origin of enzymatic lignin decomposition reconstructed from 31 fungal genomes.</title>
        <authorList>
            <person name="Floudas D."/>
            <person name="Binder M."/>
            <person name="Riley R."/>
            <person name="Barry K."/>
            <person name="Blanchette R.A."/>
            <person name="Henrissat B."/>
            <person name="Martinez A.T."/>
            <person name="Otillar R."/>
            <person name="Spatafora J.W."/>
            <person name="Yadav J.S."/>
            <person name="Aerts A."/>
            <person name="Benoit I."/>
            <person name="Boyd A."/>
            <person name="Carlson A."/>
            <person name="Copeland A."/>
            <person name="Coutinho P.M."/>
            <person name="de Vries R.P."/>
            <person name="Ferreira P."/>
            <person name="Findley K."/>
            <person name="Foster B."/>
            <person name="Gaskell J."/>
            <person name="Glotzer D."/>
            <person name="Gorecki P."/>
            <person name="Heitman J."/>
            <person name="Hesse C."/>
            <person name="Hori C."/>
            <person name="Igarashi K."/>
            <person name="Jurgens J.A."/>
            <person name="Kallen N."/>
            <person name="Kersten P."/>
            <person name="Kohler A."/>
            <person name="Kuees U."/>
            <person name="Kumar T.K.A."/>
            <person name="Kuo A."/>
            <person name="LaButti K."/>
            <person name="Larrondo L.F."/>
            <person name="Lindquist E."/>
            <person name="Ling A."/>
            <person name="Lombard V."/>
            <person name="Lucas S."/>
            <person name="Lundell T."/>
            <person name="Martin R."/>
            <person name="McLaughlin D.J."/>
            <person name="Morgenstern I."/>
            <person name="Morin E."/>
            <person name="Murat C."/>
            <person name="Nagy L.G."/>
            <person name="Nolan M."/>
            <person name="Ohm R.A."/>
            <person name="Patyshakuliyeva A."/>
            <person name="Rokas A."/>
            <person name="Ruiz-Duenas F.J."/>
            <person name="Sabat G."/>
            <person name="Salamov A."/>
            <person name="Samejima M."/>
            <person name="Schmutz J."/>
            <person name="Slot J.C."/>
            <person name="St John F."/>
            <person name="Stenlid J."/>
            <person name="Sun H."/>
            <person name="Sun S."/>
            <person name="Syed K."/>
            <person name="Tsang A."/>
            <person name="Wiebenga A."/>
            <person name="Young D."/>
            <person name="Pisabarro A."/>
            <person name="Eastwood D.C."/>
            <person name="Martin F."/>
            <person name="Cullen D."/>
            <person name="Grigoriev I.V."/>
            <person name="Hibbett D.S."/>
        </authorList>
    </citation>
    <scope>NUCLEOTIDE SEQUENCE [LARGE SCALE GENOMIC DNA]</scope>
    <source>
        <strain evidence="3">TFB10046</strain>
    </source>
</reference>
<evidence type="ECO:0000313" key="3">
    <source>
        <dbReference type="Proteomes" id="UP000006514"/>
    </source>
</evidence>
<gene>
    <name evidence="2" type="ORF">AURDEDRAFT_131124</name>
</gene>
<feature type="compositionally biased region" description="Pro residues" evidence="1">
    <location>
        <begin position="570"/>
        <end position="581"/>
    </location>
</feature>
<protein>
    <submittedName>
        <fullName evidence="2">Uncharacterized protein</fullName>
    </submittedName>
</protein>
<feature type="compositionally biased region" description="Low complexity" evidence="1">
    <location>
        <begin position="218"/>
        <end position="229"/>
    </location>
</feature>
<dbReference type="AlphaFoldDB" id="J0LD90"/>
<evidence type="ECO:0000313" key="2">
    <source>
        <dbReference type="EMBL" id="EJD34518.1"/>
    </source>
</evidence>
<feature type="region of interest" description="Disordered" evidence="1">
    <location>
        <begin position="200"/>
        <end position="266"/>
    </location>
</feature>
<name>J0LD90_AURST</name>
<feature type="compositionally biased region" description="Basic residues" evidence="1">
    <location>
        <begin position="233"/>
        <end position="249"/>
    </location>
</feature>
<proteinExistence type="predicted"/>
<dbReference type="Proteomes" id="UP000006514">
    <property type="component" value="Unassembled WGS sequence"/>
</dbReference>